<evidence type="ECO:0000313" key="3">
    <source>
        <dbReference type="EMBL" id="KAH9636854.1"/>
    </source>
</evidence>
<keyword evidence="1" id="KW-1133">Transmembrane helix</keyword>
<keyword evidence="1" id="KW-0443">Lipid metabolism</keyword>
<dbReference type="Gene3D" id="3.40.50.720">
    <property type="entry name" value="NAD(P)-binding Rossmann-like Domain"/>
    <property type="match status" value="1"/>
</dbReference>
<feature type="domain" description="Thioester reductase (TE)" evidence="2">
    <location>
        <begin position="12"/>
        <end position="180"/>
    </location>
</feature>
<feature type="transmembrane region" description="Helical" evidence="1">
    <location>
        <begin position="325"/>
        <end position="347"/>
    </location>
</feature>
<protein>
    <recommendedName>
        <fullName evidence="1">Fatty acyl-CoA reductase</fullName>
        <ecNumber evidence="1">1.2.1.84</ecNumber>
    </recommendedName>
</protein>
<evidence type="ECO:0000256" key="1">
    <source>
        <dbReference type="RuleBase" id="RU363097"/>
    </source>
</evidence>
<dbReference type="InterPro" id="IPR013120">
    <property type="entry name" value="FAR_NAD-bd"/>
</dbReference>
<keyword evidence="1" id="KW-0444">Lipid biosynthesis</keyword>
<dbReference type="PANTHER" id="PTHR11011">
    <property type="entry name" value="MALE STERILITY PROTEIN 2-RELATED"/>
    <property type="match status" value="1"/>
</dbReference>
<proteinExistence type="inferred from homology"/>
<dbReference type="EMBL" id="JACEFF010000473">
    <property type="protein sequence ID" value="KAH9636854.1"/>
    <property type="molecule type" value="Genomic_DNA"/>
</dbReference>
<keyword evidence="1" id="KW-0560">Oxidoreductase</keyword>
<dbReference type="GO" id="GO:0102965">
    <property type="term" value="F:alcohol-forming long-chain fatty acyl-CoA reductase activity"/>
    <property type="evidence" value="ECO:0007669"/>
    <property type="project" value="UniProtKB-EC"/>
</dbReference>
<name>A0A922MHI8_SPOEX</name>
<dbReference type="Pfam" id="PF07993">
    <property type="entry name" value="NAD_binding_4"/>
    <property type="match status" value="1"/>
</dbReference>
<dbReference type="GO" id="GO:0035336">
    <property type="term" value="P:long-chain fatty-acyl-CoA metabolic process"/>
    <property type="evidence" value="ECO:0007669"/>
    <property type="project" value="TreeGrafter"/>
</dbReference>
<dbReference type="InterPro" id="IPR026055">
    <property type="entry name" value="FAR"/>
</dbReference>
<comment type="caution">
    <text evidence="3">The sequence shown here is derived from an EMBL/GenBank/DDBJ whole genome shotgun (WGS) entry which is preliminary data.</text>
</comment>
<dbReference type="Proteomes" id="UP000814243">
    <property type="component" value="Unassembled WGS sequence"/>
</dbReference>
<organism evidence="3 4">
    <name type="scientific">Spodoptera exigua</name>
    <name type="common">Beet armyworm</name>
    <name type="synonym">Noctua fulgens</name>
    <dbReference type="NCBI Taxonomy" id="7107"/>
    <lineage>
        <taxon>Eukaryota</taxon>
        <taxon>Metazoa</taxon>
        <taxon>Ecdysozoa</taxon>
        <taxon>Arthropoda</taxon>
        <taxon>Hexapoda</taxon>
        <taxon>Insecta</taxon>
        <taxon>Pterygota</taxon>
        <taxon>Neoptera</taxon>
        <taxon>Endopterygota</taxon>
        <taxon>Lepidoptera</taxon>
        <taxon>Glossata</taxon>
        <taxon>Ditrysia</taxon>
        <taxon>Noctuoidea</taxon>
        <taxon>Noctuidae</taxon>
        <taxon>Amphipyrinae</taxon>
        <taxon>Spodoptera</taxon>
    </lineage>
</organism>
<evidence type="ECO:0000259" key="2">
    <source>
        <dbReference type="Pfam" id="PF07993"/>
    </source>
</evidence>
<reference evidence="3" key="1">
    <citation type="journal article" date="2021" name="G3 (Bethesda)">
        <title>Genome and transcriptome analysis of the beet armyworm Spodoptera exigua reveals targets for pest control. .</title>
        <authorList>
            <person name="Simon S."/>
            <person name="Breeschoten T."/>
            <person name="Jansen H.J."/>
            <person name="Dirks R.P."/>
            <person name="Schranz M.E."/>
            <person name="Ros V.I.D."/>
        </authorList>
    </citation>
    <scope>NUCLEOTIDE SEQUENCE</scope>
    <source>
        <strain evidence="3">TB_SE_WUR_2020</strain>
    </source>
</reference>
<dbReference type="GO" id="GO:0005777">
    <property type="term" value="C:peroxisome"/>
    <property type="evidence" value="ECO:0007669"/>
    <property type="project" value="TreeGrafter"/>
</dbReference>
<accession>A0A922MHI8</accession>
<keyword evidence="1" id="KW-0472">Membrane</keyword>
<comment type="function">
    <text evidence="1">Catalyzes the reduction of fatty acyl-CoA to fatty alcohols.</text>
</comment>
<sequence>MLYLRVYGCVVQALVHVSTAYSNAERRHIEERVYEAPAQLAGLRAMLDALPPSLLDDLTARYTTHTSPPGTPHTPHRQVHHTPHRQVHHTHLTARYIAPKPNTYVFSKAVAEATIAQRPRKHYATAIVRPSIVVSSHRHPFPGWIENLAGPSGVVVGSGKGLVHAFNLDLDARADLIPNNLWITRRVVWQTLVSPVYESMSCYWRRSPEVRVYNSCSQQNPITWRAFRDRVLRSARTHPFDQLMYYPFTFGVKNRYVYKALELVLQTIPLHIADYLARICGIKLHWDEHVTNFVKGTRKYLLKEKDDNIPRARKMLERLRRVHQFVLLSLSVLLYRLLMLVLPRALLRGAAPH</sequence>
<dbReference type="PANTHER" id="PTHR11011:SF60">
    <property type="entry name" value="FATTY ACYL-COA REDUCTASE-RELATED"/>
    <property type="match status" value="1"/>
</dbReference>
<keyword evidence="1" id="KW-0521">NADP</keyword>
<evidence type="ECO:0000313" key="4">
    <source>
        <dbReference type="Proteomes" id="UP000814243"/>
    </source>
</evidence>
<dbReference type="AlphaFoldDB" id="A0A922MHI8"/>
<dbReference type="EC" id="1.2.1.84" evidence="1"/>
<gene>
    <name evidence="3" type="ORF">HF086_017809</name>
</gene>
<comment type="catalytic activity">
    <reaction evidence="1">
        <text>a long-chain fatty acyl-CoA + 2 NADPH + 2 H(+) = a long-chain primary fatty alcohol + 2 NADP(+) + CoA</text>
        <dbReference type="Rhea" id="RHEA:52716"/>
        <dbReference type="ChEBI" id="CHEBI:15378"/>
        <dbReference type="ChEBI" id="CHEBI:57287"/>
        <dbReference type="ChEBI" id="CHEBI:57783"/>
        <dbReference type="ChEBI" id="CHEBI:58349"/>
        <dbReference type="ChEBI" id="CHEBI:77396"/>
        <dbReference type="ChEBI" id="CHEBI:83139"/>
        <dbReference type="EC" id="1.2.1.84"/>
    </reaction>
</comment>
<dbReference type="GO" id="GO:0080019">
    <property type="term" value="F:alcohol-forming very long-chain fatty acyl-CoA reductase activity"/>
    <property type="evidence" value="ECO:0007669"/>
    <property type="project" value="InterPro"/>
</dbReference>
<comment type="similarity">
    <text evidence="1">Belongs to the fatty acyl-CoA reductase family.</text>
</comment>
<keyword evidence="1" id="KW-0812">Transmembrane</keyword>